<accession>A0ABV8P1D1</accession>
<reference evidence="4" key="1">
    <citation type="journal article" date="2019" name="Int. J. Syst. Evol. Microbiol.">
        <title>The Global Catalogue of Microorganisms (GCM) 10K type strain sequencing project: providing services to taxonomists for standard genome sequencing and annotation.</title>
        <authorList>
            <consortium name="The Broad Institute Genomics Platform"/>
            <consortium name="The Broad Institute Genome Sequencing Center for Infectious Disease"/>
            <person name="Wu L."/>
            <person name="Ma J."/>
        </authorList>
    </citation>
    <scope>NUCLEOTIDE SEQUENCE [LARGE SCALE GENOMIC DNA]</scope>
    <source>
        <strain evidence="4">LMG 24813</strain>
    </source>
</reference>
<proteinExistence type="inferred from homology"/>
<feature type="domain" description="UspA" evidence="2">
    <location>
        <begin position="1"/>
        <end position="145"/>
    </location>
</feature>
<dbReference type="PANTHER" id="PTHR46268:SF6">
    <property type="entry name" value="UNIVERSAL STRESS PROTEIN UP12"/>
    <property type="match status" value="1"/>
</dbReference>
<dbReference type="RefSeq" id="WP_217964824.1">
    <property type="nucleotide sequence ID" value="NZ_JAHTBN010000004.1"/>
</dbReference>
<gene>
    <name evidence="3" type="ORF">ACFOY1_13215</name>
</gene>
<sequence>MYSKILVALDGSETSSYALEAAILLAAPLRASLDPVYVVSLPIDYSGFPVYDVDSLRDSLLEEGRRLTSDAVKKIKAAGVDSTAQVVETAVLEDVATRIVATAAELEADLVVLGTHGRRGFRRLVLGSVAEHTARLATRPVMLVPNPQADQAGASEGKE</sequence>
<protein>
    <submittedName>
        <fullName evidence="3">Universal stress protein</fullName>
    </submittedName>
</protein>
<comment type="similarity">
    <text evidence="1">Belongs to the universal stress protein A family.</text>
</comment>
<keyword evidence="4" id="KW-1185">Reference proteome</keyword>
<dbReference type="CDD" id="cd00293">
    <property type="entry name" value="USP-like"/>
    <property type="match status" value="1"/>
</dbReference>
<dbReference type="Proteomes" id="UP001595848">
    <property type="component" value="Unassembled WGS sequence"/>
</dbReference>
<dbReference type="Pfam" id="PF00582">
    <property type="entry name" value="Usp"/>
    <property type="match status" value="1"/>
</dbReference>
<dbReference type="EMBL" id="JBHSBV010000004">
    <property type="protein sequence ID" value="MFC4201913.1"/>
    <property type="molecule type" value="Genomic_DNA"/>
</dbReference>
<evidence type="ECO:0000313" key="4">
    <source>
        <dbReference type="Proteomes" id="UP001595848"/>
    </source>
</evidence>
<dbReference type="PANTHER" id="PTHR46268">
    <property type="entry name" value="STRESS RESPONSE PROTEIN NHAX"/>
    <property type="match status" value="1"/>
</dbReference>
<dbReference type="InterPro" id="IPR006016">
    <property type="entry name" value="UspA"/>
</dbReference>
<evidence type="ECO:0000256" key="1">
    <source>
        <dbReference type="ARBA" id="ARBA00008791"/>
    </source>
</evidence>
<organism evidence="3 4">
    <name type="scientific">Candidimonas humi</name>
    <dbReference type="NCBI Taxonomy" id="683355"/>
    <lineage>
        <taxon>Bacteria</taxon>
        <taxon>Pseudomonadati</taxon>
        <taxon>Pseudomonadota</taxon>
        <taxon>Betaproteobacteria</taxon>
        <taxon>Burkholderiales</taxon>
        <taxon>Alcaligenaceae</taxon>
        <taxon>Candidimonas</taxon>
    </lineage>
</organism>
<name>A0ABV8P1D1_9BURK</name>
<evidence type="ECO:0000313" key="3">
    <source>
        <dbReference type="EMBL" id="MFC4201913.1"/>
    </source>
</evidence>
<evidence type="ECO:0000259" key="2">
    <source>
        <dbReference type="Pfam" id="PF00582"/>
    </source>
</evidence>
<comment type="caution">
    <text evidence="3">The sequence shown here is derived from an EMBL/GenBank/DDBJ whole genome shotgun (WGS) entry which is preliminary data.</text>
</comment>